<evidence type="ECO:0000256" key="2">
    <source>
        <dbReference type="ARBA" id="ARBA00007639"/>
    </source>
</evidence>
<evidence type="ECO:0000256" key="3">
    <source>
        <dbReference type="ARBA" id="ARBA00022729"/>
    </source>
</evidence>
<feature type="domain" description="Periplasmic binding protein" evidence="5">
    <location>
        <begin position="30"/>
        <end position="282"/>
    </location>
</feature>
<reference evidence="6 7" key="1">
    <citation type="journal article" date="2011" name="J. Bacteriol.">
        <title>Genome Sequences of Alicycliphilus denitrificans Strains BC and K601T.</title>
        <authorList>
            <person name="Oosterkamp M.J."/>
            <person name="Veuskens T."/>
            <person name="Plugge C.M."/>
            <person name="Langenhoff A.A."/>
            <person name="Gerritse J."/>
            <person name="van Berkel W.J."/>
            <person name="Pieper D.H."/>
            <person name="Junca H."/>
            <person name="Goodwin L.A."/>
            <person name="Daligault H.E."/>
            <person name="Bruce D.C."/>
            <person name="Detter J.C."/>
            <person name="Tapia R."/>
            <person name="Han C.S."/>
            <person name="Land M.L."/>
            <person name="Hauser L.J."/>
            <person name="Smidt H."/>
            <person name="Stams A.J."/>
        </authorList>
    </citation>
    <scope>NUCLEOTIDE SEQUENCE [LARGE SCALE GENOMIC DNA]</scope>
    <source>
        <strain evidence="7">DSM 14773 / CIP 107495 / K601</strain>
    </source>
</reference>
<dbReference type="InterPro" id="IPR025997">
    <property type="entry name" value="SBP_2_dom"/>
</dbReference>
<protein>
    <submittedName>
        <fullName evidence="6">Periplasmic binding protein/LacI transcriptional regulator</fullName>
    </submittedName>
</protein>
<dbReference type="GO" id="GO:0030313">
    <property type="term" value="C:cell envelope"/>
    <property type="evidence" value="ECO:0007669"/>
    <property type="project" value="UniProtKB-SubCell"/>
</dbReference>
<dbReference type="CDD" id="cd01536">
    <property type="entry name" value="PBP1_ABC_sugar_binding-like"/>
    <property type="match status" value="1"/>
</dbReference>
<dbReference type="KEGG" id="adk:Alide2_4342"/>
<comment type="similarity">
    <text evidence="2">Belongs to the bacterial solute-binding protein 2 family.</text>
</comment>
<evidence type="ECO:0000313" key="6">
    <source>
        <dbReference type="EMBL" id="AEB86652.1"/>
    </source>
</evidence>
<dbReference type="Proteomes" id="UP000007938">
    <property type="component" value="Chromosome"/>
</dbReference>
<name>F4G7Q5_ALIDK</name>
<organism evidence="6 7">
    <name type="scientific">Alicycliphilus denitrificans (strain DSM 14773 / CIP 107495 / K601)</name>
    <dbReference type="NCBI Taxonomy" id="596154"/>
    <lineage>
        <taxon>Bacteria</taxon>
        <taxon>Pseudomonadati</taxon>
        <taxon>Pseudomonadota</taxon>
        <taxon>Betaproteobacteria</taxon>
        <taxon>Burkholderiales</taxon>
        <taxon>Comamonadaceae</taxon>
        <taxon>Alicycliphilus</taxon>
    </lineage>
</organism>
<dbReference type="Gene3D" id="3.40.50.2300">
    <property type="match status" value="2"/>
</dbReference>
<evidence type="ECO:0000313" key="7">
    <source>
        <dbReference type="Proteomes" id="UP000007938"/>
    </source>
</evidence>
<dbReference type="OrthoDB" id="4827464at2"/>
<comment type="subcellular location">
    <subcellularLocation>
        <location evidence="1">Cell envelope</location>
    </subcellularLocation>
</comment>
<gene>
    <name evidence="6" type="ordered locus">Alide2_4342</name>
</gene>
<feature type="chain" id="PRO_5003314427" evidence="4">
    <location>
        <begin position="23"/>
        <end position="326"/>
    </location>
</feature>
<dbReference type="PANTHER" id="PTHR46847">
    <property type="entry name" value="D-ALLOSE-BINDING PERIPLASMIC PROTEIN-RELATED"/>
    <property type="match status" value="1"/>
</dbReference>
<dbReference type="GO" id="GO:0030246">
    <property type="term" value="F:carbohydrate binding"/>
    <property type="evidence" value="ECO:0007669"/>
    <property type="project" value="UniProtKB-ARBA"/>
</dbReference>
<dbReference type="Pfam" id="PF13407">
    <property type="entry name" value="Peripla_BP_4"/>
    <property type="match status" value="1"/>
</dbReference>
<dbReference type="eggNOG" id="COG1879">
    <property type="taxonomic scope" value="Bacteria"/>
</dbReference>
<feature type="signal peptide" evidence="4">
    <location>
        <begin position="1"/>
        <end position="22"/>
    </location>
</feature>
<dbReference type="PANTHER" id="PTHR46847:SF1">
    <property type="entry name" value="D-ALLOSE-BINDING PERIPLASMIC PROTEIN-RELATED"/>
    <property type="match status" value="1"/>
</dbReference>
<reference evidence="6 7" key="2">
    <citation type="submission" date="2011-04" db="EMBL/GenBank/DDBJ databases">
        <title>Complete sequence of chromosome of Alicycliphilus denitrificans K601.</title>
        <authorList>
            <consortium name="US DOE Joint Genome Institute"/>
            <person name="Lucas S."/>
            <person name="Han J."/>
            <person name="Lapidus A."/>
            <person name="Cheng J.-F."/>
            <person name="Goodwin L."/>
            <person name="Pitluck S."/>
            <person name="Peters L."/>
            <person name="Zeytun A."/>
            <person name="Detter J.C."/>
            <person name="Han C."/>
            <person name="Tapia R."/>
            <person name="Land M."/>
            <person name="Hauser L."/>
            <person name="Kyrpides N."/>
            <person name="Ivanova N."/>
            <person name="Mikhailova N."/>
            <person name="Pagani I."/>
            <person name="Oosterkamp M."/>
            <person name="Pieper D."/>
            <person name="van Berkel W."/>
            <person name="Langenhoff A."/>
            <person name="Smidt H."/>
            <person name="Stams A."/>
            <person name="Woyke T."/>
        </authorList>
    </citation>
    <scope>NUCLEOTIDE SEQUENCE [LARGE SCALE GENOMIC DNA]</scope>
    <source>
        <strain evidence="7">DSM 14773 / CIP 107495 / K601</strain>
    </source>
</reference>
<evidence type="ECO:0000259" key="5">
    <source>
        <dbReference type="Pfam" id="PF13407"/>
    </source>
</evidence>
<evidence type="ECO:0000256" key="4">
    <source>
        <dbReference type="SAM" id="SignalP"/>
    </source>
</evidence>
<dbReference type="HOGENOM" id="CLU_037628_3_2_4"/>
<keyword evidence="7" id="KW-1185">Reference proteome</keyword>
<evidence type="ECO:0000256" key="1">
    <source>
        <dbReference type="ARBA" id="ARBA00004196"/>
    </source>
</evidence>
<dbReference type="RefSeq" id="WP_013723131.1">
    <property type="nucleotide sequence ID" value="NC_015422.1"/>
</dbReference>
<sequence length="326" mass="34522">MLRASLTAAAMLTISVALPIQAAAQSGETIAVFTKNQTNPYFQVVRTAAETAAKQMNAKVVQYVPTKPDSIPEQMSQIDDMVVKKPSAAVLIPVNYKAISAGVEKLNHAGIPVVTVTDRTESGKVAVFVGSSDYDLGVVTGRHLLKTLRGEGNVIILEGVKGSLTSSDRVRGFQDALKEFPKVKLLASQPGNFVRLTALQVTENLLQTHQKVDGIMAANDAMASGVIEALEGSNRKALVVGINGTQEAIDAIKSGKLLASGDYNGFLQGCVGTMAAIRAVRKQGVPAEVVFKATIVDKSNYASFDGPLESRRCPEWADALKLAAVK</sequence>
<dbReference type="SUPFAM" id="SSF53822">
    <property type="entry name" value="Periplasmic binding protein-like I"/>
    <property type="match status" value="1"/>
</dbReference>
<dbReference type="InterPro" id="IPR028082">
    <property type="entry name" value="Peripla_BP_I"/>
</dbReference>
<accession>F4G7Q5</accession>
<dbReference type="EMBL" id="CP002657">
    <property type="protein sequence ID" value="AEB86652.1"/>
    <property type="molecule type" value="Genomic_DNA"/>
</dbReference>
<proteinExistence type="inferred from homology"/>
<keyword evidence="3 4" id="KW-0732">Signal</keyword>
<dbReference type="AlphaFoldDB" id="F4G7Q5"/>
<dbReference type="STRING" id="596154.Alide2_4342"/>